<accession>A0A4Q7TNI9</accession>
<evidence type="ECO:0000313" key="2">
    <source>
        <dbReference type="EMBL" id="RZT62391.1"/>
    </source>
</evidence>
<proteinExistence type="predicted"/>
<evidence type="ECO:0000313" key="3">
    <source>
        <dbReference type="Proteomes" id="UP000292408"/>
    </source>
</evidence>
<organism evidence="2 3">
    <name type="scientific">Microcella alkaliphila</name>
    <dbReference type="NCBI Taxonomy" id="279828"/>
    <lineage>
        <taxon>Bacteria</taxon>
        <taxon>Bacillati</taxon>
        <taxon>Actinomycetota</taxon>
        <taxon>Actinomycetes</taxon>
        <taxon>Micrococcales</taxon>
        <taxon>Microbacteriaceae</taxon>
        <taxon>Microcella</taxon>
    </lineage>
</organism>
<gene>
    <name evidence="2" type="ORF">EV140_0914</name>
</gene>
<protein>
    <submittedName>
        <fullName evidence="2">Uncharacterized protein</fullName>
    </submittedName>
</protein>
<dbReference type="RefSeq" id="WP_130281509.1">
    <property type="nucleotide sequence ID" value="NZ_SGXT01000013.1"/>
</dbReference>
<comment type="caution">
    <text evidence="2">The sequence shown here is derived from an EMBL/GenBank/DDBJ whole genome shotgun (WGS) entry which is preliminary data.</text>
</comment>
<dbReference type="EMBL" id="SGXT01000013">
    <property type="protein sequence ID" value="RZT62391.1"/>
    <property type="molecule type" value="Genomic_DNA"/>
</dbReference>
<keyword evidence="1" id="KW-1133">Transmembrane helix</keyword>
<sequence length="229" mass="24406">MSDLKPHRRWPWLAWVPAVVLSLAIVAAVLVALVYVPQFADGPPPPEPGQVDDLNFSVFTEEGQEFIGRERLPRINLADPPVDAAAIGLPADGTTTVGPHVQNLHYRLALLVTGEGDTQGVRISTDQFTLVTEGGALTRIEVQPAGFDPWAGLYRDVQAFVETRGTQYGFDAPSQQQLLDLILEAQETGTDGVIVTEPGTALGLPISAEIVCGPSAVCFATFIVTPPVG</sequence>
<dbReference type="OrthoDB" id="5111112at2"/>
<name>A0A4Q7TNI9_9MICO</name>
<keyword evidence="3" id="KW-1185">Reference proteome</keyword>
<keyword evidence="1" id="KW-0472">Membrane</keyword>
<feature type="transmembrane region" description="Helical" evidence="1">
    <location>
        <begin position="12"/>
        <end position="36"/>
    </location>
</feature>
<evidence type="ECO:0000256" key="1">
    <source>
        <dbReference type="SAM" id="Phobius"/>
    </source>
</evidence>
<dbReference type="AlphaFoldDB" id="A0A4Q7TNI9"/>
<reference evidence="2 3" key="1">
    <citation type="journal article" date="2015" name="Stand. Genomic Sci.">
        <title>Genomic Encyclopedia of Bacterial and Archaeal Type Strains, Phase III: the genomes of soil and plant-associated and newly described type strains.</title>
        <authorList>
            <person name="Whitman W.B."/>
            <person name="Woyke T."/>
            <person name="Klenk H.P."/>
            <person name="Zhou Y."/>
            <person name="Lilburn T.G."/>
            <person name="Beck B.J."/>
            <person name="De Vos P."/>
            <person name="Vandamme P."/>
            <person name="Eisen J.A."/>
            <person name="Garrity G."/>
            <person name="Hugenholtz P."/>
            <person name="Kyrpides N.C."/>
        </authorList>
    </citation>
    <scope>NUCLEOTIDE SEQUENCE [LARGE SCALE GENOMIC DNA]</scope>
    <source>
        <strain evidence="2 3">AC4r</strain>
    </source>
</reference>
<dbReference type="Proteomes" id="UP000292408">
    <property type="component" value="Unassembled WGS sequence"/>
</dbReference>
<keyword evidence="1" id="KW-0812">Transmembrane</keyword>